<evidence type="ECO:0000256" key="7">
    <source>
        <dbReference type="ARBA" id="ARBA00022692"/>
    </source>
</evidence>
<dbReference type="PANTHER" id="PTHR43711:SF1">
    <property type="entry name" value="HISTIDINE KINASE 1"/>
    <property type="match status" value="1"/>
</dbReference>
<feature type="transmembrane region" description="Helical" evidence="13">
    <location>
        <begin position="116"/>
        <end position="135"/>
    </location>
</feature>
<dbReference type="AlphaFoldDB" id="A0A2S9IMG5"/>
<evidence type="ECO:0000256" key="6">
    <source>
        <dbReference type="ARBA" id="ARBA00022679"/>
    </source>
</evidence>
<sequence length="914" mass="98681">MLPIDVVVLVCLGYVAILFGVAFAGDRRARRHPGGWLSSPIVYTLSISIYCTSWTFFGAVGSAARNGFEFATIYLGPTIVFVGWWVFLRKLVTVGRVYHTTSIADLISARFGKNPAIGALVTVIALVATAPYIALQLKALTASFQVITFHAGAVTAANIDLAPDFMTTFWLAAGLCVFSIMFGVRNIDVNERHHGVIAAIALEAVVKLVALLAVGLWVVFRLQDTPTAIFDNAPVSLTNPEATFGTRWVTLCFLAGAAVICLPRQFQVTVVENSSESQLRTASWLFPLYLLLISLFIAPIAVAGLNFLPQGSDPDLYVLTLPLAADQDTIALLAFLGGFSSATSMVIVSSIALSTMISNHIVMPLALRFAIVPSESGQALRGFILGARRISIVCIIFLGFLYFKLSGADGALASIGLIAFCGVAQFLPSLVGGLYWHKATHAGALAGLAAGFFVWGYALFLPSLGGTFVMPESVIEHGPWGMSLLKPHALFGLAEMDPLVHAVFWSMFANIGLFIGVSMLSEPSPLARYQARLFIDVFRRRTESEMSVIRRTARVSDLRRIADRILGPADALKLVALVDPADRAKTASDELISLVEQRLAANVGAATARSLVSSVVTSETISVEELKRLADETEQIRAYSAEIERKSRQVEEAAAELARANSQLREIDIQKDEFLSQVSHELRTPMTAIRSFSDILLSAPELDEAGKRRFLQIIQDESIRLTKLLDVILHLSRMENGGIGWESEPFDPESALDLAMASCEVLARSQGIALKRTKRARQVLVEGNRDQLAQVFINLISNAIKYNTSKAPLVTVSSATHNGVYRACVDDNGSGILKSDRERVFLKFSRGPMPQQAGTGLGLAISRQIVETMGGALSLCESRLGGAKFTVALKTVRAAPKLPPAEATQRDAALHGSG</sequence>
<keyword evidence="7 13" id="KW-0812">Transmembrane</keyword>
<dbReference type="GO" id="GO:0016020">
    <property type="term" value="C:membrane"/>
    <property type="evidence" value="ECO:0007669"/>
    <property type="project" value="UniProtKB-SubCell"/>
</dbReference>
<name>A0A2S9IMG5_9HYPH</name>
<dbReference type="InterPro" id="IPR003661">
    <property type="entry name" value="HisK_dim/P_dom"/>
</dbReference>
<dbReference type="InterPro" id="IPR036890">
    <property type="entry name" value="HATPase_C_sf"/>
</dbReference>
<keyword evidence="5" id="KW-0597">Phosphoprotein</keyword>
<feature type="transmembrane region" description="Helical" evidence="13">
    <location>
        <begin position="36"/>
        <end position="56"/>
    </location>
</feature>
<dbReference type="EMBL" id="PVBR01000017">
    <property type="protein sequence ID" value="PRD41723.1"/>
    <property type="molecule type" value="Genomic_DNA"/>
</dbReference>
<feature type="transmembrane region" description="Helical" evidence="13">
    <location>
        <begin position="386"/>
        <end position="405"/>
    </location>
</feature>
<dbReference type="InterPro" id="IPR003594">
    <property type="entry name" value="HATPase_dom"/>
</dbReference>
<keyword evidence="6" id="KW-0808">Transferase</keyword>
<gene>
    <name evidence="15" type="ORF">C5748_19870</name>
</gene>
<evidence type="ECO:0000256" key="3">
    <source>
        <dbReference type="ARBA" id="ARBA00006434"/>
    </source>
</evidence>
<dbReference type="SUPFAM" id="SSF47384">
    <property type="entry name" value="Homodimeric domain of signal transducing histidine kinase"/>
    <property type="match status" value="1"/>
</dbReference>
<dbReference type="SMART" id="SM00388">
    <property type="entry name" value="HisKA"/>
    <property type="match status" value="1"/>
</dbReference>
<feature type="transmembrane region" description="Helical" evidence="13">
    <location>
        <begin position="165"/>
        <end position="184"/>
    </location>
</feature>
<dbReference type="InterPro" id="IPR038377">
    <property type="entry name" value="Na/Glc_symporter_sf"/>
</dbReference>
<feature type="coiled-coil region" evidence="12">
    <location>
        <begin position="629"/>
        <end position="670"/>
    </location>
</feature>
<dbReference type="CDD" id="cd10322">
    <property type="entry name" value="SLC5sbd"/>
    <property type="match status" value="1"/>
</dbReference>
<feature type="transmembrane region" description="Helical" evidence="13">
    <location>
        <begin position="68"/>
        <end position="88"/>
    </location>
</feature>
<feature type="transmembrane region" description="Helical" evidence="13">
    <location>
        <begin position="196"/>
        <end position="220"/>
    </location>
</feature>
<comment type="subcellular location">
    <subcellularLocation>
        <location evidence="2">Membrane</location>
        <topology evidence="2">Multi-pass membrane protein</topology>
    </subcellularLocation>
</comment>
<evidence type="ECO:0000259" key="14">
    <source>
        <dbReference type="PROSITE" id="PS50109"/>
    </source>
</evidence>
<feature type="domain" description="Histidine kinase" evidence="14">
    <location>
        <begin position="677"/>
        <end position="893"/>
    </location>
</feature>
<evidence type="ECO:0000313" key="16">
    <source>
        <dbReference type="Proteomes" id="UP000239434"/>
    </source>
</evidence>
<dbReference type="PROSITE" id="PS50283">
    <property type="entry name" value="NA_SOLUT_SYMP_3"/>
    <property type="match status" value="1"/>
</dbReference>
<dbReference type="PROSITE" id="PS50109">
    <property type="entry name" value="HIS_KIN"/>
    <property type="match status" value="1"/>
</dbReference>
<dbReference type="CDD" id="cd00075">
    <property type="entry name" value="HATPase"/>
    <property type="match status" value="1"/>
</dbReference>
<evidence type="ECO:0000256" key="8">
    <source>
        <dbReference type="ARBA" id="ARBA00022777"/>
    </source>
</evidence>
<keyword evidence="16" id="KW-1185">Reference proteome</keyword>
<dbReference type="Proteomes" id="UP000239434">
    <property type="component" value="Unassembled WGS sequence"/>
</dbReference>
<feature type="transmembrane region" description="Helical" evidence="13">
    <location>
        <begin position="442"/>
        <end position="460"/>
    </location>
</feature>
<feature type="transmembrane region" description="Helical" evidence="13">
    <location>
        <begin position="284"/>
        <end position="309"/>
    </location>
</feature>
<evidence type="ECO:0000256" key="4">
    <source>
        <dbReference type="ARBA" id="ARBA00012438"/>
    </source>
</evidence>
<evidence type="ECO:0000256" key="2">
    <source>
        <dbReference type="ARBA" id="ARBA00004141"/>
    </source>
</evidence>
<evidence type="ECO:0000256" key="10">
    <source>
        <dbReference type="ARBA" id="ARBA00023012"/>
    </source>
</evidence>
<keyword evidence="8" id="KW-0418">Kinase</keyword>
<evidence type="ECO:0000256" key="13">
    <source>
        <dbReference type="SAM" id="Phobius"/>
    </source>
</evidence>
<reference evidence="15 16" key="1">
    <citation type="submission" date="2018-02" db="EMBL/GenBank/DDBJ databases">
        <title>The draft genome of Phyllobacterium sp. 1N-3.</title>
        <authorList>
            <person name="Liu L."/>
            <person name="Li L."/>
            <person name="Zhang X."/>
            <person name="Wang T."/>
            <person name="Liang L."/>
        </authorList>
    </citation>
    <scope>NUCLEOTIDE SEQUENCE [LARGE SCALE GENOMIC DNA]</scope>
    <source>
        <strain evidence="15 16">1N-3</strain>
    </source>
</reference>
<keyword evidence="10" id="KW-0902">Two-component regulatory system</keyword>
<dbReference type="Pfam" id="PF02518">
    <property type="entry name" value="HATPase_c"/>
    <property type="match status" value="1"/>
</dbReference>
<dbReference type="RefSeq" id="WP_105743681.1">
    <property type="nucleotide sequence ID" value="NZ_PVBR01000017.1"/>
</dbReference>
<evidence type="ECO:0000256" key="9">
    <source>
        <dbReference type="ARBA" id="ARBA00022989"/>
    </source>
</evidence>
<keyword evidence="11 13" id="KW-0472">Membrane</keyword>
<dbReference type="SMART" id="SM00387">
    <property type="entry name" value="HATPase_c"/>
    <property type="match status" value="1"/>
</dbReference>
<evidence type="ECO:0000313" key="15">
    <source>
        <dbReference type="EMBL" id="PRD41723.1"/>
    </source>
</evidence>
<comment type="catalytic activity">
    <reaction evidence="1">
        <text>ATP + protein L-histidine = ADP + protein N-phospho-L-histidine.</text>
        <dbReference type="EC" id="2.7.13.3"/>
    </reaction>
</comment>
<dbReference type="Gene3D" id="3.30.565.10">
    <property type="entry name" value="Histidine kinase-like ATPase, C-terminal domain"/>
    <property type="match status" value="1"/>
</dbReference>
<feature type="transmembrane region" description="Helical" evidence="13">
    <location>
        <begin position="329"/>
        <end position="353"/>
    </location>
</feature>
<dbReference type="InterPro" id="IPR036097">
    <property type="entry name" value="HisK_dim/P_sf"/>
</dbReference>
<dbReference type="FunFam" id="1.10.287.130:FF:000001">
    <property type="entry name" value="Two-component sensor histidine kinase"/>
    <property type="match status" value="1"/>
</dbReference>
<dbReference type="SUPFAM" id="SSF55874">
    <property type="entry name" value="ATPase domain of HSP90 chaperone/DNA topoisomerase II/histidine kinase"/>
    <property type="match status" value="1"/>
</dbReference>
<feature type="transmembrane region" description="Helical" evidence="13">
    <location>
        <begin position="411"/>
        <end position="435"/>
    </location>
</feature>
<evidence type="ECO:0000256" key="1">
    <source>
        <dbReference type="ARBA" id="ARBA00000085"/>
    </source>
</evidence>
<dbReference type="InterPro" id="IPR001734">
    <property type="entry name" value="Na/solute_symporter"/>
</dbReference>
<dbReference type="InterPro" id="IPR050736">
    <property type="entry name" value="Sensor_HK_Regulatory"/>
</dbReference>
<accession>A0A2S9IMG5</accession>
<dbReference type="GO" id="GO:0000155">
    <property type="term" value="F:phosphorelay sensor kinase activity"/>
    <property type="evidence" value="ECO:0007669"/>
    <property type="project" value="InterPro"/>
</dbReference>
<dbReference type="InterPro" id="IPR004358">
    <property type="entry name" value="Sig_transdc_His_kin-like_C"/>
</dbReference>
<feature type="transmembrane region" description="Helical" evidence="13">
    <location>
        <begin position="6"/>
        <end position="24"/>
    </location>
</feature>
<dbReference type="Pfam" id="PF00512">
    <property type="entry name" value="HisKA"/>
    <property type="match status" value="1"/>
</dbReference>
<dbReference type="Gene3D" id="1.10.287.130">
    <property type="match status" value="1"/>
</dbReference>
<dbReference type="InterPro" id="IPR005467">
    <property type="entry name" value="His_kinase_dom"/>
</dbReference>
<comment type="similarity">
    <text evidence="3">Belongs to the sodium:solute symporter (SSF) (TC 2.A.21) family.</text>
</comment>
<evidence type="ECO:0000256" key="11">
    <source>
        <dbReference type="ARBA" id="ARBA00023136"/>
    </source>
</evidence>
<keyword evidence="9 13" id="KW-1133">Transmembrane helix</keyword>
<dbReference type="PANTHER" id="PTHR43711">
    <property type="entry name" value="TWO-COMPONENT HISTIDINE KINASE"/>
    <property type="match status" value="1"/>
</dbReference>
<dbReference type="PRINTS" id="PR00344">
    <property type="entry name" value="BCTRLSENSOR"/>
</dbReference>
<dbReference type="EC" id="2.7.13.3" evidence="4"/>
<dbReference type="Gene3D" id="1.20.1730.10">
    <property type="entry name" value="Sodium/glucose cotransporter"/>
    <property type="match status" value="1"/>
</dbReference>
<comment type="caution">
    <text evidence="15">The sequence shown here is derived from an EMBL/GenBank/DDBJ whole genome shotgun (WGS) entry which is preliminary data.</text>
</comment>
<dbReference type="CDD" id="cd00082">
    <property type="entry name" value="HisKA"/>
    <property type="match status" value="1"/>
</dbReference>
<organism evidence="15 16">
    <name type="scientific">Phyllobacterium phragmitis</name>
    <dbReference type="NCBI Taxonomy" id="2670329"/>
    <lineage>
        <taxon>Bacteria</taxon>
        <taxon>Pseudomonadati</taxon>
        <taxon>Pseudomonadota</taxon>
        <taxon>Alphaproteobacteria</taxon>
        <taxon>Hyphomicrobiales</taxon>
        <taxon>Phyllobacteriaceae</taxon>
        <taxon>Phyllobacterium</taxon>
    </lineage>
</organism>
<proteinExistence type="inferred from homology"/>
<evidence type="ECO:0000256" key="5">
    <source>
        <dbReference type="ARBA" id="ARBA00022553"/>
    </source>
</evidence>
<protein>
    <recommendedName>
        <fullName evidence="4">histidine kinase</fullName>
        <ecNumber evidence="4">2.7.13.3</ecNumber>
    </recommendedName>
</protein>
<evidence type="ECO:0000256" key="12">
    <source>
        <dbReference type="SAM" id="Coils"/>
    </source>
</evidence>
<keyword evidence="12" id="KW-0175">Coiled coil</keyword>
<feature type="transmembrane region" description="Helical" evidence="13">
    <location>
        <begin position="244"/>
        <end position="263"/>
    </location>
</feature>
<dbReference type="GO" id="GO:0022857">
    <property type="term" value="F:transmembrane transporter activity"/>
    <property type="evidence" value="ECO:0007669"/>
    <property type="project" value="InterPro"/>
</dbReference>